<dbReference type="EMBL" id="LAYZ01000024">
    <property type="protein sequence ID" value="KKK33884.1"/>
    <property type="molecule type" value="Genomic_DNA"/>
</dbReference>
<dbReference type="OrthoDB" id="9782395at2"/>
<keyword evidence="1" id="KW-0732">Signal</keyword>
<name>A0A0M2SGQ1_9STAP</name>
<sequence>MNLKFIMTLGSLLTVFAATILADSFLPVEAEEPRESDVIVVLGGGDQGRVKQAAGLYEEGYADEVLITASEKDGSTSGLKTVAEHYGIPEEALIVENDATSTYTNAVSTMDFMEEEGIDSAVVVTSDYHVERAEFIFDKVNDAGYDLNYIAAPNLEGENWIERENSHVIWFSEMTKMWGYRMGLYKWIDQ</sequence>
<dbReference type="Proteomes" id="UP000034287">
    <property type="component" value="Unassembled WGS sequence"/>
</dbReference>
<feature type="chain" id="PRO_5005641716" description="DUF218 domain-containing protein" evidence="1">
    <location>
        <begin position="18"/>
        <end position="190"/>
    </location>
</feature>
<dbReference type="PANTHER" id="PTHR30336:SF20">
    <property type="entry name" value="DUF218 DOMAIN-CONTAINING PROTEIN"/>
    <property type="match status" value="1"/>
</dbReference>
<dbReference type="InterPro" id="IPR003848">
    <property type="entry name" value="DUF218"/>
</dbReference>
<evidence type="ECO:0000256" key="1">
    <source>
        <dbReference type="SAM" id="SignalP"/>
    </source>
</evidence>
<dbReference type="CDD" id="cd06259">
    <property type="entry name" value="YdcF-like"/>
    <property type="match status" value="1"/>
</dbReference>
<evidence type="ECO:0000313" key="4">
    <source>
        <dbReference type="Proteomes" id="UP000034287"/>
    </source>
</evidence>
<dbReference type="AlphaFoldDB" id="A0A0M2SGQ1"/>
<feature type="domain" description="DUF218" evidence="2">
    <location>
        <begin position="37"/>
        <end position="160"/>
    </location>
</feature>
<comment type="caution">
    <text evidence="3">The sequence shown here is derived from an EMBL/GenBank/DDBJ whole genome shotgun (WGS) entry which is preliminary data.</text>
</comment>
<evidence type="ECO:0000259" key="2">
    <source>
        <dbReference type="Pfam" id="PF02698"/>
    </source>
</evidence>
<organism evidence="3 4">
    <name type="scientific">Salinicoccus sediminis</name>
    <dbReference type="NCBI Taxonomy" id="1432562"/>
    <lineage>
        <taxon>Bacteria</taxon>
        <taxon>Bacillati</taxon>
        <taxon>Bacillota</taxon>
        <taxon>Bacilli</taxon>
        <taxon>Bacillales</taxon>
        <taxon>Staphylococcaceae</taxon>
        <taxon>Salinicoccus</taxon>
    </lineage>
</organism>
<feature type="signal peptide" evidence="1">
    <location>
        <begin position="1"/>
        <end position="17"/>
    </location>
</feature>
<dbReference type="Pfam" id="PF02698">
    <property type="entry name" value="DUF218"/>
    <property type="match status" value="1"/>
</dbReference>
<proteinExistence type="predicted"/>
<dbReference type="PATRIC" id="fig|1432562.3.peg.1928"/>
<reference evidence="3 4" key="1">
    <citation type="submission" date="2015-04" db="EMBL/GenBank/DDBJ databases">
        <title>Taxonomic description and genome sequence of Salinicoccus sediminis sp. nov., a novel hyper halotolerant bacterium isolated from marine sediment.</title>
        <authorList>
            <person name="Mathan Kumar R."/>
            <person name="Kaur G."/>
            <person name="Kumar N."/>
            <person name="Kumar A."/>
            <person name="Singh N.K."/>
            <person name="Kaur N."/>
            <person name="Mayilraj S."/>
        </authorList>
    </citation>
    <scope>NUCLEOTIDE SEQUENCE [LARGE SCALE GENOMIC DNA]</scope>
    <source>
        <strain evidence="3 4">SV-16</strain>
    </source>
</reference>
<dbReference type="InterPro" id="IPR014729">
    <property type="entry name" value="Rossmann-like_a/b/a_fold"/>
</dbReference>
<gene>
    <name evidence="3" type="ORF">WN59_09735</name>
</gene>
<keyword evidence="4" id="KW-1185">Reference proteome</keyword>
<dbReference type="PANTHER" id="PTHR30336">
    <property type="entry name" value="INNER MEMBRANE PROTEIN, PROBABLE PERMEASE"/>
    <property type="match status" value="1"/>
</dbReference>
<dbReference type="RefSeq" id="WP_046516533.1">
    <property type="nucleotide sequence ID" value="NZ_LAYZ01000024.1"/>
</dbReference>
<dbReference type="Gene3D" id="3.40.50.620">
    <property type="entry name" value="HUPs"/>
    <property type="match status" value="1"/>
</dbReference>
<protein>
    <recommendedName>
        <fullName evidence="2">DUF218 domain-containing protein</fullName>
    </recommendedName>
</protein>
<dbReference type="GO" id="GO:0005886">
    <property type="term" value="C:plasma membrane"/>
    <property type="evidence" value="ECO:0007669"/>
    <property type="project" value="TreeGrafter"/>
</dbReference>
<dbReference type="InterPro" id="IPR051599">
    <property type="entry name" value="Cell_Envelope_Assoc"/>
</dbReference>
<accession>A0A0M2SGQ1</accession>
<dbReference type="STRING" id="1432562.WN59_09735"/>
<evidence type="ECO:0000313" key="3">
    <source>
        <dbReference type="EMBL" id="KKK33884.1"/>
    </source>
</evidence>